<sequence length="44" mass="5209">MRRYHNPNKFIYCTPAMTHQNIFCKSQTIDPHHGSPETQLHIQS</sequence>
<dbReference type="AlphaFoldDB" id="A0A2P2QP10"/>
<protein>
    <submittedName>
        <fullName evidence="1">Uncharacterized protein</fullName>
    </submittedName>
</protein>
<name>A0A2P2QP10_RHIMU</name>
<evidence type="ECO:0000313" key="1">
    <source>
        <dbReference type="EMBL" id="MBX68687.1"/>
    </source>
</evidence>
<accession>A0A2P2QP10</accession>
<reference evidence="1" key="1">
    <citation type="submission" date="2018-02" db="EMBL/GenBank/DDBJ databases">
        <title>Rhizophora mucronata_Transcriptome.</title>
        <authorList>
            <person name="Meera S.P."/>
            <person name="Sreeshan A."/>
            <person name="Augustine A."/>
        </authorList>
    </citation>
    <scope>NUCLEOTIDE SEQUENCE</scope>
    <source>
        <tissue evidence="1">Leaf</tissue>
    </source>
</reference>
<proteinExistence type="predicted"/>
<organism evidence="1">
    <name type="scientific">Rhizophora mucronata</name>
    <name type="common">Asiatic mangrove</name>
    <dbReference type="NCBI Taxonomy" id="61149"/>
    <lineage>
        <taxon>Eukaryota</taxon>
        <taxon>Viridiplantae</taxon>
        <taxon>Streptophyta</taxon>
        <taxon>Embryophyta</taxon>
        <taxon>Tracheophyta</taxon>
        <taxon>Spermatophyta</taxon>
        <taxon>Magnoliopsida</taxon>
        <taxon>eudicotyledons</taxon>
        <taxon>Gunneridae</taxon>
        <taxon>Pentapetalae</taxon>
        <taxon>rosids</taxon>
        <taxon>fabids</taxon>
        <taxon>Malpighiales</taxon>
        <taxon>Rhizophoraceae</taxon>
        <taxon>Rhizophora</taxon>
    </lineage>
</organism>
<dbReference type="EMBL" id="GGEC01088203">
    <property type="protein sequence ID" value="MBX68687.1"/>
    <property type="molecule type" value="Transcribed_RNA"/>
</dbReference>